<comment type="caution">
    <text evidence="1">The sequence shown here is derived from an EMBL/GenBank/DDBJ whole genome shotgun (WGS) entry which is preliminary data.</text>
</comment>
<protein>
    <submittedName>
        <fullName evidence="1">Uncharacterized protein</fullName>
    </submittedName>
</protein>
<accession>A0ABT5Z8F1</accession>
<dbReference type="EMBL" id="JARHTQ010000029">
    <property type="protein sequence ID" value="MDF2260103.1"/>
    <property type="molecule type" value="Genomic_DNA"/>
</dbReference>
<gene>
    <name evidence="1" type="ORF">P2L57_31600</name>
</gene>
<dbReference type="Proteomes" id="UP001220022">
    <property type="component" value="Unassembled WGS sequence"/>
</dbReference>
<sequence length="63" mass="7165">MEIYERVLAAKFETILPHLDERQRRLLLAAEARFRCLLPATKPHTSDTEGGNYTIIPATNTPN</sequence>
<evidence type="ECO:0000313" key="1">
    <source>
        <dbReference type="EMBL" id="MDF2260103.1"/>
    </source>
</evidence>
<evidence type="ECO:0000313" key="2">
    <source>
        <dbReference type="Proteomes" id="UP001220022"/>
    </source>
</evidence>
<proteinExistence type="predicted"/>
<reference evidence="1 2" key="1">
    <citation type="submission" date="2023-03" db="EMBL/GenBank/DDBJ databases">
        <title>Draft genome sequence of type strain Streptomyces ferralitis JCM 14344.</title>
        <authorList>
            <person name="Klaysubun C."/>
            <person name="Duangmal K."/>
        </authorList>
    </citation>
    <scope>NUCLEOTIDE SEQUENCE [LARGE SCALE GENOMIC DNA]</scope>
    <source>
        <strain evidence="1 2">JCM 14344</strain>
    </source>
</reference>
<keyword evidence="2" id="KW-1185">Reference proteome</keyword>
<name>A0ABT5Z8F1_9ACTN</name>
<organism evidence="1 2">
    <name type="scientific">Streptantibioticus ferralitis</name>
    <dbReference type="NCBI Taxonomy" id="236510"/>
    <lineage>
        <taxon>Bacteria</taxon>
        <taxon>Bacillati</taxon>
        <taxon>Actinomycetota</taxon>
        <taxon>Actinomycetes</taxon>
        <taxon>Kitasatosporales</taxon>
        <taxon>Streptomycetaceae</taxon>
        <taxon>Streptantibioticus</taxon>
    </lineage>
</organism>
<dbReference type="RefSeq" id="WP_275820388.1">
    <property type="nucleotide sequence ID" value="NZ_BAAANM010000030.1"/>
</dbReference>